<reference evidence="1 2" key="1">
    <citation type="journal article" date="2014" name="Appl. Environ. Microbiol.">
        <title>Comparative genomic and morphological analysis of Listeria phages isolated from farm environments.</title>
        <authorList>
            <person name="Denes T."/>
            <person name="Vongkamjan K."/>
            <person name="Ackermann H.W."/>
            <person name="Moreno Switt A.I."/>
            <person name="Wiedmann M."/>
            <person name="den Bakker H.C."/>
        </authorList>
    </citation>
    <scope>NUCLEOTIDE SEQUENCE [LARGE SCALE GENOMIC DNA]</scope>
</reference>
<dbReference type="GeneID" id="19735760"/>
<gene>
    <name evidence="1" type="ORF">LP030-3_003</name>
</gene>
<dbReference type="Proteomes" id="UP000026992">
    <property type="component" value="Segment"/>
</dbReference>
<evidence type="ECO:0000313" key="2">
    <source>
        <dbReference type="Proteomes" id="UP000026992"/>
    </source>
</evidence>
<dbReference type="RefSeq" id="YP_009044649.1">
    <property type="nucleotide sequence ID" value="NC_024384.1"/>
</dbReference>
<accession>A0A059T652</accession>
<protein>
    <submittedName>
        <fullName evidence="1">Uncharacterized protein</fullName>
    </submittedName>
</protein>
<dbReference type="OrthoDB" id="40286at10239"/>
<dbReference type="KEGG" id="vg:19735760"/>
<keyword evidence="2" id="KW-1185">Reference proteome</keyword>
<organism evidence="1 2">
    <name type="scientific">Listeria phage LP-030-3</name>
    <dbReference type="NCBI Taxonomy" id="1458852"/>
    <lineage>
        <taxon>Viruses</taxon>
        <taxon>Duplodnaviria</taxon>
        <taxon>Heunggongvirae</taxon>
        <taxon>Uroviricota</taxon>
        <taxon>Caudoviricetes</taxon>
        <taxon>Aquingentivirus</taxon>
        <taxon>Aquingentivirus LP0303</taxon>
    </lineage>
</organism>
<dbReference type="EMBL" id="KJ094022">
    <property type="protein sequence ID" value="AHL18709.1"/>
    <property type="molecule type" value="Genomic_DNA"/>
</dbReference>
<name>A0A059T652_9CAUD</name>
<sequence>MVDLIGFDGPEPTHVIIWNAEHQSAKKTICYSEQELNEQITMHAFKFDSYEIIKSA</sequence>
<evidence type="ECO:0000313" key="1">
    <source>
        <dbReference type="EMBL" id="AHL18709.1"/>
    </source>
</evidence>
<proteinExistence type="predicted"/>